<evidence type="ECO:0000256" key="1">
    <source>
        <dbReference type="SAM" id="MobiDB-lite"/>
    </source>
</evidence>
<name>A0A8X7C8W6_9ARAC</name>
<gene>
    <name evidence="2" type="ORF">TNIN_422261</name>
</gene>
<protein>
    <submittedName>
        <fullName evidence="2">Uncharacterized protein</fullName>
    </submittedName>
</protein>
<dbReference type="EMBL" id="BMAV01011913">
    <property type="protein sequence ID" value="GFY58098.1"/>
    <property type="molecule type" value="Genomic_DNA"/>
</dbReference>
<dbReference type="AlphaFoldDB" id="A0A8X7C8W6"/>
<evidence type="ECO:0000313" key="2">
    <source>
        <dbReference type="EMBL" id="GFY58098.1"/>
    </source>
</evidence>
<feature type="region of interest" description="Disordered" evidence="1">
    <location>
        <begin position="56"/>
        <end position="77"/>
    </location>
</feature>
<proteinExistence type="predicted"/>
<reference evidence="2" key="1">
    <citation type="submission" date="2020-08" db="EMBL/GenBank/DDBJ databases">
        <title>Multicomponent nature underlies the extraordinary mechanical properties of spider dragline silk.</title>
        <authorList>
            <person name="Kono N."/>
            <person name="Nakamura H."/>
            <person name="Mori M."/>
            <person name="Yoshida Y."/>
            <person name="Ohtoshi R."/>
            <person name="Malay A.D."/>
            <person name="Moran D.A.P."/>
            <person name="Tomita M."/>
            <person name="Numata K."/>
            <person name="Arakawa K."/>
        </authorList>
    </citation>
    <scope>NUCLEOTIDE SEQUENCE</scope>
</reference>
<accession>A0A8X7C8W6</accession>
<evidence type="ECO:0000313" key="3">
    <source>
        <dbReference type="Proteomes" id="UP000886998"/>
    </source>
</evidence>
<dbReference type="Proteomes" id="UP000886998">
    <property type="component" value="Unassembled WGS sequence"/>
</dbReference>
<organism evidence="2 3">
    <name type="scientific">Trichonephila inaurata madagascariensis</name>
    <dbReference type="NCBI Taxonomy" id="2747483"/>
    <lineage>
        <taxon>Eukaryota</taxon>
        <taxon>Metazoa</taxon>
        <taxon>Ecdysozoa</taxon>
        <taxon>Arthropoda</taxon>
        <taxon>Chelicerata</taxon>
        <taxon>Arachnida</taxon>
        <taxon>Araneae</taxon>
        <taxon>Araneomorphae</taxon>
        <taxon>Entelegynae</taxon>
        <taxon>Araneoidea</taxon>
        <taxon>Nephilidae</taxon>
        <taxon>Trichonephila</taxon>
        <taxon>Trichonephila inaurata</taxon>
    </lineage>
</organism>
<keyword evidence="3" id="KW-1185">Reference proteome</keyword>
<comment type="caution">
    <text evidence="2">The sequence shown here is derived from an EMBL/GenBank/DDBJ whole genome shotgun (WGS) entry which is preliminary data.</text>
</comment>
<sequence length="77" mass="8472">MDKPALIPAPGECTRSAMLLWMSLRSAATVPIKAVPIEMREMFLMGMARCNCDDPGHRDLLNGKGEKKGVELKGEKE</sequence>